<dbReference type="OrthoDB" id="9803739at2"/>
<dbReference type="InterPro" id="IPR015942">
    <property type="entry name" value="Asp/Glu/hydantoin_racemase"/>
</dbReference>
<dbReference type="InterPro" id="IPR001920">
    <property type="entry name" value="Asp/Glu_race"/>
</dbReference>
<evidence type="ECO:0000313" key="2">
    <source>
        <dbReference type="Proteomes" id="UP000295301"/>
    </source>
</evidence>
<sequence>MHIGLIGGIGPAATVVYYERLVAAFRAMGRPLELTIAHADVNTLAANAATDDRAVQAKIYARHLAQLKGAGADAGSITSLGGHFCYAETEAISPLPLISAVAPIDGYCAARGLSCVGLLGTRQVTTSGLYGQMEQTRTLAPADPEAVHEAYIASALSGICTEDQRALFFEAGREMVARGAQAVVLAGTDLGLAFYGHEPGFAVVDGLQVHVEHLVALATSG</sequence>
<dbReference type="Pfam" id="PF01177">
    <property type="entry name" value="Asp_Glu_race"/>
    <property type="match status" value="1"/>
</dbReference>
<accession>A0A4R5UVF5</accession>
<evidence type="ECO:0000313" key="1">
    <source>
        <dbReference type="EMBL" id="TDK43199.1"/>
    </source>
</evidence>
<keyword evidence="2" id="KW-1185">Reference proteome</keyword>
<dbReference type="AlphaFoldDB" id="A0A4R5UVF5"/>
<comment type="caution">
    <text evidence="1">The sequence shown here is derived from an EMBL/GenBank/DDBJ whole genome shotgun (WGS) entry which is preliminary data.</text>
</comment>
<proteinExistence type="predicted"/>
<dbReference type="SUPFAM" id="SSF53681">
    <property type="entry name" value="Aspartate/glutamate racemase"/>
    <property type="match status" value="2"/>
</dbReference>
<dbReference type="Gene3D" id="3.40.50.1860">
    <property type="match status" value="2"/>
</dbReference>
<gene>
    <name evidence="1" type="ORF">E1832_18290</name>
</gene>
<dbReference type="RefSeq" id="WP_133361206.1">
    <property type="nucleotide sequence ID" value="NZ_SMUV01000072.1"/>
</dbReference>
<reference evidence="1 2" key="1">
    <citation type="submission" date="2019-03" db="EMBL/GenBank/DDBJ databases">
        <title>Ruegeria lutea sp. nov., a novel strain, isolated from marine sediment, the Masan Bay, South Korea.</title>
        <authorList>
            <person name="Kim J."/>
            <person name="Kim D.-Y."/>
            <person name="Lee S.-S."/>
        </authorList>
    </citation>
    <scope>NUCLEOTIDE SEQUENCE [LARGE SCALE GENOMIC DNA]</scope>
    <source>
        <strain evidence="1 2">318-1</strain>
    </source>
</reference>
<dbReference type="Proteomes" id="UP000295301">
    <property type="component" value="Unassembled WGS sequence"/>
</dbReference>
<protein>
    <submittedName>
        <fullName evidence="1">Aspartate/glutamate racemase family protein</fullName>
    </submittedName>
</protein>
<name>A0A4R5UVF5_9RHOB</name>
<dbReference type="EMBL" id="SMUV01000072">
    <property type="protein sequence ID" value="TDK43199.1"/>
    <property type="molecule type" value="Genomic_DNA"/>
</dbReference>
<dbReference type="GO" id="GO:0047661">
    <property type="term" value="F:amino-acid racemase activity"/>
    <property type="evidence" value="ECO:0007669"/>
    <property type="project" value="InterPro"/>
</dbReference>
<organism evidence="1 2">
    <name type="scientific">Antarcticimicrobium luteum</name>
    <dbReference type="NCBI Taxonomy" id="2547397"/>
    <lineage>
        <taxon>Bacteria</taxon>
        <taxon>Pseudomonadati</taxon>
        <taxon>Pseudomonadota</taxon>
        <taxon>Alphaproteobacteria</taxon>
        <taxon>Rhodobacterales</taxon>
        <taxon>Paracoccaceae</taxon>
        <taxon>Antarcticimicrobium</taxon>
    </lineage>
</organism>